<dbReference type="EMBL" id="JYNZ01000004">
    <property type="protein sequence ID" value="KXK26168.1"/>
    <property type="molecule type" value="Genomic_DNA"/>
</dbReference>
<dbReference type="AlphaFoldDB" id="A0A136LWZ0"/>
<sequence>MPYKHKSELPEQIRDTLPEHAQAIWKEAFNSSWESHNDEDEDSREERSVKIAWGAVKRSYYKNEDGNWVKNKD</sequence>
<evidence type="ECO:0000313" key="2">
    <source>
        <dbReference type="Proteomes" id="UP000070457"/>
    </source>
</evidence>
<dbReference type="InterPro" id="IPR009317">
    <property type="entry name" value="ChaB"/>
</dbReference>
<protein>
    <submittedName>
        <fullName evidence="1">Cation transport regulator ChaB</fullName>
    </submittedName>
</protein>
<name>A0A136LWZ0_9BACT</name>
<organism evidence="1 2">
    <name type="scientific">candidate division WS6 bacterium OLB20</name>
    <dbReference type="NCBI Taxonomy" id="1617426"/>
    <lineage>
        <taxon>Bacteria</taxon>
        <taxon>Candidatus Dojkabacteria</taxon>
    </lineage>
</organism>
<dbReference type="Proteomes" id="UP000070457">
    <property type="component" value="Unassembled WGS sequence"/>
</dbReference>
<proteinExistence type="predicted"/>
<dbReference type="Gene3D" id="1.10.1740.70">
    <property type="entry name" value="ChaB"/>
    <property type="match status" value="1"/>
</dbReference>
<dbReference type="STRING" id="1617426.TR69_WS6001001163"/>
<dbReference type="InterPro" id="IPR037205">
    <property type="entry name" value="ChaB_sf"/>
</dbReference>
<evidence type="ECO:0000313" key="1">
    <source>
        <dbReference type="EMBL" id="KXK26168.1"/>
    </source>
</evidence>
<accession>A0A136LWZ0</accession>
<dbReference type="Pfam" id="PF06150">
    <property type="entry name" value="ChaB"/>
    <property type="match status" value="1"/>
</dbReference>
<reference evidence="1 2" key="1">
    <citation type="submission" date="2015-02" db="EMBL/GenBank/DDBJ databases">
        <title>Improved understanding of the partial-nitritation anammox process through 23 genomes representing the majority of the microbial community.</title>
        <authorList>
            <person name="Speth D.R."/>
            <person name="In T Zandt M."/>
            <person name="Guerrero Cruz S."/>
            <person name="Jetten M.S."/>
            <person name="Dutilh B.E."/>
        </authorList>
    </citation>
    <scope>NUCLEOTIDE SEQUENCE [LARGE SCALE GENOMIC DNA]</scope>
    <source>
        <strain evidence="1">OLB20</strain>
    </source>
</reference>
<comment type="caution">
    <text evidence="1">The sequence shown here is derived from an EMBL/GenBank/DDBJ whole genome shotgun (WGS) entry which is preliminary data.</text>
</comment>
<dbReference type="SUPFAM" id="SSF140376">
    <property type="entry name" value="ChaB-like"/>
    <property type="match status" value="1"/>
</dbReference>
<gene>
    <name evidence="1" type="primary">chaB</name>
    <name evidence="1" type="ORF">TR69_WS6001001163</name>
</gene>